<protein>
    <recommendedName>
        <fullName evidence="3">CRISPR system single-strand-specific deoxyribonuclease Cas10/Csm1 (subtype III-A)</fullName>
    </recommendedName>
    <alternativeName>
        <fullName evidence="12">Cyclic oligoadenylate synthase</fullName>
    </alternativeName>
</protein>
<dbReference type="GO" id="GO:0004519">
    <property type="term" value="F:endonuclease activity"/>
    <property type="evidence" value="ECO:0007669"/>
    <property type="project" value="UniProtKB-KW"/>
</dbReference>
<dbReference type="Gene3D" id="3.30.70.270">
    <property type="match status" value="1"/>
</dbReference>
<dbReference type="GO" id="GO:0051607">
    <property type="term" value="P:defense response to virus"/>
    <property type="evidence" value="ECO:0007669"/>
    <property type="project" value="UniProtKB-KW"/>
</dbReference>
<keyword evidence="10" id="KW-0067">ATP-binding</keyword>
<dbReference type="PANTHER" id="PTHR36528">
    <property type="entry name" value="CRISPR SYSTEM SINGLE-STRAND-SPECIFIC DEOXYRIBONUCLEASE CAS10/CSM1 (SUBTYPE III-A)"/>
    <property type="match status" value="1"/>
</dbReference>
<keyword evidence="5" id="KW-0540">Nuclease</keyword>
<dbReference type="Pfam" id="PF18211">
    <property type="entry name" value="Csm1_B"/>
    <property type="match status" value="1"/>
</dbReference>
<dbReference type="GO" id="GO:0016740">
    <property type="term" value="F:transferase activity"/>
    <property type="evidence" value="ECO:0007669"/>
    <property type="project" value="UniProtKB-KW"/>
</dbReference>
<evidence type="ECO:0000256" key="12">
    <source>
        <dbReference type="ARBA" id="ARBA00032922"/>
    </source>
</evidence>
<dbReference type="Gene3D" id="1.10.3210.10">
    <property type="entry name" value="Hypothetical protein af1432"/>
    <property type="match status" value="1"/>
</dbReference>
<feature type="domain" description="GGDEF" evidence="13">
    <location>
        <begin position="524"/>
        <end position="682"/>
    </location>
</feature>
<dbReference type="InterPro" id="IPR013408">
    <property type="entry name" value="Cas10/Csm1"/>
</dbReference>
<evidence type="ECO:0000256" key="9">
    <source>
        <dbReference type="ARBA" id="ARBA00022839"/>
    </source>
</evidence>
<accession>A0A2K2FFL1</accession>
<gene>
    <name evidence="14" type="primary">cas10</name>
    <name evidence="14" type="ORF">CDQ84_08255</name>
</gene>
<keyword evidence="4" id="KW-0808">Transferase</keyword>
<evidence type="ECO:0000313" key="15">
    <source>
        <dbReference type="Proteomes" id="UP000236151"/>
    </source>
</evidence>
<evidence type="ECO:0000256" key="11">
    <source>
        <dbReference type="ARBA" id="ARBA00023118"/>
    </source>
</evidence>
<dbReference type="InterPro" id="IPR052117">
    <property type="entry name" value="Cas10/Csm1_subtype-III-A"/>
</dbReference>
<evidence type="ECO:0000256" key="4">
    <source>
        <dbReference type="ARBA" id="ARBA00022679"/>
    </source>
</evidence>
<dbReference type="GO" id="GO:0005524">
    <property type="term" value="F:ATP binding"/>
    <property type="evidence" value="ECO:0007669"/>
    <property type="project" value="UniProtKB-KW"/>
</dbReference>
<evidence type="ECO:0000256" key="10">
    <source>
        <dbReference type="ARBA" id="ARBA00022840"/>
    </source>
</evidence>
<dbReference type="GO" id="GO:0004527">
    <property type="term" value="F:exonuclease activity"/>
    <property type="evidence" value="ECO:0007669"/>
    <property type="project" value="UniProtKB-KW"/>
</dbReference>
<dbReference type="SUPFAM" id="SSF109604">
    <property type="entry name" value="HD-domain/PDEase-like"/>
    <property type="match status" value="1"/>
</dbReference>
<comment type="similarity">
    <text evidence="2">Belongs to the CRISPR-associated Cas10/Csm1 family.</text>
</comment>
<name>A0A2K2FFL1_9CLOT</name>
<dbReference type="InterPro" id="IPR048693">
    <property type="entry name" value="Cmr2-like_C"/>
</dbReference>
<dbReference type="InterPro" id="IPR041062">
    <property type="entry name" value="Csm1_B"/>
</dbReference>
<reference evidence="14 15" key="1">
    <citation type="submission" date="2017-06" db="EMBL/GenBank/DDBJ databases">
        <title>Investigating the central metabolism of Clostridium thermosuccinogenes.</title>
        <authorList>
            <person name="Koendjbiharie J.G."/>
            <person name="van Kranenburg R."/>
        </authorList>
    </citation>
    <scope>NUCLEOTIDE SEQUENCE [LARGE SCALE GENOMIC DNA]</scope>
    <source>
        <strain evidence="14 15">DSM 5806</strain>
    </source>
</reference>
<comment type="caution">
    <text evidence="14">The sequence shown here is derived from an EMBL/GenBank/DDBJ whole genome shotgun (WGS) entry which is preliminary data.</text>
</comment>
<evidence type="ECO:0000256" key="5">
    <source>
        <dbReference type="ARBA" id="ARBA00022722"/>
    </source>
</evidence>
<evidence type="ECO:0000313" key="14">
    <source>
        <dbReference type="EMBL" id="PNT99563.1"/>
    </source>
</evidence>
<evidence type="ECO:0000256" key="8">
    <source>
        <dbReference type="ARBA" id="ARBA00022801"/>
    </source>
</evidence>
<sequence length="805" mass="89876">MLNKAAYITTVGGLLHDFGKVLHRSGAADGRSHSISGADYIKGFTSDKDIIDCIRFHHRKEIDSALLSDESPAYIVYIADHISSGADRKGIEGEANTGYDQERMLESVYNLLSNRKGKAVYAPGMIKNTINYPGEGIKAAATEYPRLLSGFTDGLSDICFEPEYINSLLELCEKYLSYIPASTDSGQVCDISLFDHSKITAALASCIALYLEEGNRLNYRKELYERESDFCSEKAFCLFSVDISGIQKFIYTISSKGALKGLRSRSFYLEILLENIADEILNACGVSRSNLLYTGGGHAYLLLPNTGKVLTTVKESFSNINRRLLEKFETELYIAYGIKACSANELMSRTGNPESYVNLFRSVSSQISAMKLRRYSAEDIRFLNSVGIDREGRECAVCGTSSVRLSERNGSIMCGMCSSLSDISGGLIKENVVFAVLREEPNNACLPVFSADGSSLYLKPMTADAVREMLREAPEKVVRIYSKNAYSTGIPHSIKLWMGDYAAKSAEGALKTFSELAQDSQGINRIAVLRADVDNLGAAFVSGFMREKDPENKYKYMTISRTTTLSRSLSLFFKYHINYLMENPEFSLTDKEGKRNVVIVYSGGDDLFIVGAWDEVFSAAVDIRRAFNRYTDRALTLSAGLAVFDEKYPISLMAEETAELEERAKDNKYEGGSKNSVSLFGLESEKGQLTDKHTYNWDTFESKVIGEKYKAIKALYEAGGDYGNTYFYNILYFLRESENEKVNVARLAYLLARREPDKKAADKLKQAYSSFSANVYKWALAPEDRKQLITALIIFMCTLRDEKED</sequence>
<keyword evidence="11" id="KW-0051">Antiviral defense</keyword>
<evidence type="ECO:0000256" key="2">
    <source>
        <dbReference type="ARBA" id="ARBA00005700"/>
    </source>
</evidence>
<dbReference type="Proteomes" id="UP000236151">
    <property type="component" value="Unassembled WGS sequence"/>
</dbReference>
<dbReference type="NCBIfam" id="TIGR02578">
    <property type="entry name" value="cas_TM1811_Csm1"/>
    <property type="match status" value="1"/>
</dbReference>
<dbReference type="AlphaFoldDB" id="A0A2K2FFL1"/>
<keyword evidence="7" id="KW-0255">Endonuclease</keyword>
<dbReference type="KEGG" id="cthd:CDO33_09495"/>
<keyword evidence="15" id="KW-1185">Reference proteome</keyword>
<dbReference type="Pfam" id="PF01966">
    <property type="entry name" value="HD"/>
    <property type="match status" value="1"/>
</dbReference>
<dbReference type="InterPro" id="IPR054767">
    <property type="entry name" value="Cas10-Cmr2_palm2"/>
</dbReference>
<dbReference type="InterPro" id="IPR000160">
    <property type="entry name" value="GGDEF_dom"/>
</dbReference>
<keyword evidence="8" id="KW-0378">Hydrolase</keyword>
<proteinExistence type="inferred from homology"/>
<dbReference type="InterPro" id="IPR043128">
    <property type="entry name" value="Rev_trsase/Diguanyl_cyclase"/>
</dbReference>
<dbReference type="CDD" id="cd09680">
    <property type="entry name" value="Cas10_III"/>
    <property type="match status" value="1"/>
</dbReference>
<dbReference type="InterPro" id="IPR006674">
    <property type="entry name" value="HD_domain"/>
</dbReference>
<keyword evidence="6" id="KW-0547">Nucleotide-binding</keyword>
<dbReference type="PROSITE" id="PS50887">
    <property type="entry name" value="GGDEF"/>
    <property type="match status" value="1"/>
</dbReference>
<evidence type="ECO:0000256" key="1">
    <source>
        <dbReference type="ARBA" id="ARBA00001968"/>
    </source>
</evidence>
<comment type="cofactor">
    <cofactor evidence="1">
        <name>a divalent metal cation</name>
        <dbReference type="ChEBI" id="CHEBI:60240"/>
    </cofactor>
</comment>
<organism evidence="14 15">
    <name type="scientific">Clostridium thermosuccinogenes</name>
    <dbReference type="NCBI Taxonomy" id="84032"/>
    <lineage>
        <taxon>Bacteria</taxon>
        <taxon>Bacillati</taxon>
        <taxon>Bacillota</taxon>
        <taxon>Clostridia</taxon>
        <taxon>Eubacteriales</taxon>
        <taxon>Clostridiaceae</taxon>
        <taxon>Clostridium</taxon>
    </lineage>
</organism>
<evidence type="ECO:0000259" key="13">
    <source>
        <dbReference type="PROSITE" id="PS50887"/>
    </source>
</evidence>
<dbReference type="EMBL" id="NIOJ01000017">
    <property type="protein sequence ID" value="PNT99563.1"/>
    <property type="molecule type" value="Genomic_DNA"/>
</dbReference>
<evidence type="ECO:0000256" key="3">
    <source>
        <dbReference type="ARBA" id="ARBA00014333"/>
    </source>
</evidence>
<evidence type="ECO:0000256" key="7">
    <source>
        <dbReference type="ARBA" id="ARBA00022759"/>
    </source>
</evidence>
<dbReference type="PANTHER" id="PTHR36528:SF1">
    <property type="entry name" value="CRISPR SYSTEM SINGLE-STRAND-SPECIFIC DEOXYRIBONUCLEASE CAS10_CSM1 (SUBTYPE III-A)"/>
    <property type="match status" value="1"/>
</dbReference>
<evidence type="ECO:0000256" key="6">
    <source>
        <dbReference type="ARBA" id="ARBA00022741"/>
    </source>
</evidence>
<dbReference type="Pfam" id="PF22335">
    <property type="entry name" value="Cas10-Cmr2_palm2"/>
    <property type="match status" value="1"/>
</dbReference>
<dbReference type="Pfam" id="PF20824">
    <property type="entry name" value="Cmr2_hel_dom2"/>
    <property type="match status" value="1"/>
</dbReference>
<keyword evidence="9" id="KW-0269">Exonuclease</keyword>